<evidence type="ECO:0000256" key="6">
    <source>
        <dbReference type="ARBA" id="ARBA00023268"/>
    </source>
</evidence>
<dbReference type="Gene3D" id="3.30.70.260">
    <property type="match status" value="1"/>
</dbReference>
<dbReference type="CDD" id="cd05401">
    <property type="entry name" value="NT_GlnE_GlnD_like"/>
    <property type="match status" value="1"/>
</dbReference>
<comment type="domain">
    <text evidence="7">Has four distinct domains: an N-terminal nucleotidyltransferase (NT) domain responsible for UTase activity, a central HD domain that encodes UR activity, and two C-terminal ACT domains that seem to have a role in glutamine sensing.</text>
</comment>
<dbReference type="Gene3D" id="3.30.460.10">
    <property type="entry name" value="Beta Polymerase, domain 2"/>
    <property type="match status" value="1"/>
</dbReference>
<dbReference type="InterPro" id="IPR010043">
    <property type="entry name" value="UTase/UR"/>
</dbReference>
<feature type="domain" description="ACT" evidence="8">
    <location>
        <begin position="728"/>
        <end position="804"/>
    </location>
</feature>
<feature type="region of interest" description="Uridylyltransferase" evidence="7">
    <location>
        <begin position="1"/>
        <end position="371"/>
    </location>
</feature>
<evidence type="ECO:0000256" key="7">
    <source>
        <dbReference type="HAMAP-Rule" id="MF_00277"/>
    </source>
</evidence>
<dbReference type="InterPro" id="IPR043519">
    <property type="entry name" value="NT_sf"/>
</dbReference>
<keyword evidence="1 7" id="KW-0808">Transferase</keyword>
<dbReference type="SUPFAM" id="SSF55021">
    <property type="entry name" value="ACT-like"/>
    <property type="match status" value="2"/>
</dbReference>
<feature type="domain" description="HD" evidence="9">
    <location>
        <begin position="489"/>
        <end position="611"/>
    </location>
</feature>
<comment type="cofactor">
    <cofactor evidence="7">
        <name>Mg(2+)</name>
        <dbReference type="ChEBI" id="CHEBI:18420"/>
    </cofactor>
</comment>
<dbReference type="InterPro" id="IPR013546">
    <property type="entry name" value="PII_UdlTrfase/GS_AdlTrfase"/>
</dbReference>
<evidence type="ECO:0000313" key="11">
    <source>
        <dbReference type="Proteomes" id="UP001497045"/>
    </source>
</evidence>
<comment type="caution">
    <text evidence="10">The sequence shown here is derived from an EMBL/GenBank/DDBJ whole genome shotgun (WGS) entry which is preliminary data.</text>
</comment>
<dbReference type="RefSeq" id="WP_341674578.1">
    <property type="nucleotide sequence ID" value="NZ_JBBYHV010000002.1"/>
</dbReference>
<dbReference type="SMART" id="SM00471">
    <property type="entry name" value="HDc"/>
    <property type="match status" value="1"/>
</dbReference>
<name>A0ABU9IIR0_9SPHN</name>
<proteinExistence type="inferred from homology"/>
<keyword evidence="11" id="KW-1185">Reference proteome</keyword>
<dbReference type="Pfam" id="PF01966">
    <property type="entry name" value="HD"/>
    <property type="match status" value="1"/>
</dbReference>
<keyword evidence="3" id="KW-0677">Repeat</keyword>
<dbReference type="PIRSF" id="PIRSF006288">
    <property type="entry name" value="PII_uridyltransf"/>
    <property type="match status" value="1"/>
</dbReference>
<dbReference type="SUPFAM" id="SSF81593">
    <property type="entry name" value="Nucleotidyltransferase substrate binding subunit/domain"/>
    <property type="match status" value="1"/>
</dbReference>
<dbReference type="SUPFAM" id="SSF81891">
    <property type="entry name" value="Poly A polymerase C-terminal region-like"/>
    <property type="match status" value="1"/>
</dbReference>
<comment type="function">
    <text evidence="7">Modifies, by uridylylation and deuridylylation, the PII regulatory proteins (GlnB and homologs), in response to the nitrogen status of the cell that GlnD senses through the glutamine level. Under low glutamine levels, catalyzes the conversion of the PII proteins and UTP to PII-UMP and PPi, while under higher glutamine levels, GlnD hydrolyzes PII-UMP to PII and UMP (deuridylylation). Thus, controls uridylylation state and activity of the PII proteins, and plays an important role in the regulation of nitrogen metabolism.</text>
</comment>
<protein>
    <recommendedName>
        <fullName evidence="7">Bifunctional uridylyltransferase/uridylyl-removing enzyme</fullName>
        <shortName evidence="7">UTase/UR</shortName>
    </recommendedName>
    <alternativeName>
        <fullName evidence="7">Bifunctional [protein-PII] modification enzyme</fullName>
    </alternativeName>
    <alternativeName>
        <fullName evidence="7">Bifunctional nitrogen sensor protein</fullName>
    </alternativeName>
    <domain>
        <recommendedName>
            <fullName evidence="7">[Protein-PII] uridylyltransferase</fullName>
            <shortName evidence="7">PII uridylyltransferase</shortName>
            <shortName evidence="7">UTase</shortName>
            <ecNumber evidence="7">2.7.7.59</ecNumber>
        </recommendedName>
    </domain>
    <domain>
        <recommendedName>
            <fullName evidence="7">[Protein-PII]-UMP uridylyl-removing enzyme</fullName>
            <shortName evidence="7">UR</shortName>
            <ecNumber evidence="7">3.1.4.-</ecNumber>
        </recommendedName>
    </domain>
</protein>
<dbReference type="PANTHER" id="PTHR47320:SF1">
    <property type="entry name" value="BIFUNCTIONAL URIDYLYLTRANSFERASE_URIDYLYL-REMOVING ENZYME"/>
    <property type="match status" value="1"/>
</dbReference>
<dbReference type="GO" id="GO:0008773">
    <property type="term" value="F:[protein-PII] uridylyltransferase activity"/>
    <property type="evidence" value="ECO:0007669"/>
    <property type="project" value="UniProtKB-EC"/>
</dbReference>
<dbReference type="EC" id="2.7.7.59" evidence="7"/>
<dbReference type="InterPro" id="IPR045865">
    <property type="entry name" value="ACT-like_dom_sf"/>
</dbReference>
<dbReference type="PANTHER" id="PTHR47320">
    <property type="entry name" value="BIFUNCTIONAL URIDYLYLTRANSFERASE/URIDYLYL-REMOVING ENZYME"/>
    <property type="match status" value="1"/>
</dbReference>
<evidence type="ECO:0000259" key="8">
    <source>
        <dbReference type="PROSITE" id="PS51671"/>
    </source>
</evidence>
<dbReference type="Proteomes" id="UP001497045">
    <property type="component" value="Unassembled WGS sequence"/>
</dbReference>
<dbReference type="PROSITE" id="PS51671">
    <property type="entry name" value="ACT"/>
    <property type="match status" value="2"/>
</dbReference>
<sequence length="919" mass="103279">MSLPRIPRQRAIVSRRDLSAAIDKVVADKGAVTGRQDIVDLLRQALQDGRKELLDRLLKKPGSGHESAHGHAFLIDQVIRVVHDHVIEDVYPAANRSKGERLALIAVGGYGRGEMSPFSDVDIAFVTPDKPTSWCEQVIEAILYYLWDLGLTVGHSSRSLTEMVRMAKEDLTIRTALLEGRFLWGDQGVYESASKRFWSEVVPGTESQFVSEKLAERDARHKRMGDSRYVVEPNVKDGKGGLRDLQTLYWIGKYVHRVKSAAELVDKGLFTAKEYRSFRRAEGFLLAVRAHLHTIAKRGEDRLTFDLQREVAARMNYADRPGKSAVERFMQFYFLQVKHVGHLTGVFLAHLEEETQSRSRISEFFSSFRATRTVGDYPVENDKIAAPSEDWFKEDPVRMLEVYAVAEREGLEVHPSTSRALRRDAALIDSAVRKNPRANELFLEVLAGKRDPETVLRWMNETGVFGRFLPDFAKVNAQMQFDMYHHYTVDEHTIRAIGLLSEIERGALRDDHPLASDMLPKIANRRVLYVAVLLHDIAKGRGGDHSVLGAEVARRVCPRLGLDEGETELVAWLVRYHLLMSATSFKRDLSDPKTIADFVAEVQSLERLRLLTVLTIVDIRAVGPGIWNSWKRQLIGDLYESSVERLRLGHKAHGREERIAAKKAAVAELLGDKAHLVEELDDRFDDAYWIAEPEDVIALNLPHYAAARRLEHALSIHTEFYPALGATLVTVIGTDHPGLFFRVAGAIHLAGGNIIDARIHTNRVGKAVDNFLVQDPMGKPFSEPQQLARLKKSIEDALLNKIDMVPSLAKRPLKQTRAEAFQIAPVILFDNDASNRFTVIEVNATDRPALLNRLTRAMFEQSLIINSAHITQYGERAVDTFYVTDLLGDKIVTQERLDKVEAALRDAIAAGEPGLAAAE</sequence>
<comment type="catalytic activity">
    <reaction evidence="7">
        <text>[protein-PII]-L-tyrosine + UTP = [protein-PII]-uridylyl-L-tyrosine + diphosphate</text>
        <dbReference type="Rhea" id="RHEA:13673"/>
        <dbReference type="Rhea" id="RHEA-COMP:12147"/>
        <dbReference type="Rhea" id="RHEA-COMP:12148"/>
        <dbReference type="ChEBI" id="CHEBI:33019"/>
        <dbReference type="ChEBI" id="CHEBI:46398"/>
        <dbReference type="ChEBI" id="CHEBI:46858"/>
        <dbReference type="ChEBI" id="CHEBI:90602"/>
        <dbReference type="EC" id="2.7.7.59"/>
    </reaction>
</comment>
<accession>A0ABU9IIR0</accession>
<dbReference type="EC" id="3.1.4.-" evidence="7"/>
<evidence type="ECO:0000256" key="1">
    <source>
        <dbReference type="ARBA" id="ARBA00022679"/>
    </source>
</evidence>
<evidence type="ECO:0000256" key="3">
    <source>
        <dbReference type="ARBA" id="ARBA00022737"/>
    </source>
</evidence>
<keyword evidence="5 7" id="KW-0460">Magnesium</keyword>
<evidence type="ECO:0000256" key="2">
    <source>
        <dbReference type="ARBA" id="ARBA00022695"/>
    </source>
</evidence>
<dbReference type="CDD" id="cd00077">
    <property type="entry name" value="HDc"/>
    <property type="match status" value="1"/>
</dbReference>
<reference evidence="10 11" key="1">
    <citation type="submission" date="2024-04" db="EMBL/GenBank/DDBJ databases">
        <title>Aurantiacibacter sp. DGU6 16S ribosomal RNA gene Genome sequencing and assembly.</title>
        <authorList>
            <person name="Park S."/>
        </authorList>
    </citation>
    <scope>NUCLEOTIDE SEQUENCE [LARGE SCALE GENOMIC DNA]</scope>
    <source>
        <strain evidence="10 11">DGU6</strain>
    </source>
</reference>
<dbReference type="Pfam" id="PF01909">
    <property type="entry name" value="NTP_transf_2"/>
    <property type="match status" value="1"/>
</dbReference>
<evidence type="ECO:0000259" key="9">
    <source>
        <dbReference type="PROSITE" id="PS51831"/>
    </source>
</evidence>
<evidence type="ECO:0000313" key="10">
    <source>
        <dbReference type="EMBL" id="MEL1252042.1"/>
    </source>
</evidence>
<dbReference type="CDD" id="cd04900">
    <property type="entry name" value="ACT_UUR-like_1"/>
    <property type="match status" value="1"/>
</dbReference>
<dbReference type="NCBIfam" id="TIGR01693">
    <property type="entry name" value="UTase_glnD"/>
    <property type="match status" value="1"/>
</dbReference>
<dbReference type="InterPro" id="IPR006674">
    <property type="entry name" value="HD_domain"/>
</dbReference>
<comment type="similarity">
    <text evidence="7">Belongs to the GlnD family.</text>
</comment>
<comment type="activity regulation">
    <text evidence="7">Uridylyltransferase (UTase) activity is inhibited by glutamine, while glutamine activates uridylyl-removing (UR) activity.</text>
</comment>
<gene>
    <name evidence="7" type="primary">glnD</name>
    <name evidence="10" type="ORF">AAEO60_15300</name>
</gene>
<dbReference type="PROSITE" id="PS51831">
    <property type="entry name" value="HD"/>
    <property type="match status" value="1"/>
</dbReference>
<evidence type="ECO:0000256" key="5">
    <source>
        <dbReference type="ARBA" id="ARBA00022842"/>
    </source>
</evidence>
<dbReference type="CDD" id="cd04899">
    <property type="entry name" value="ACT_ACR-UUR-like_2"/>
    <property type="match status" value="1"/>
</dbReference>
<evidence type="ECO:0000256" key="4">
    <source>
        <dbReference type="ARBA" id="ARBA00022801"/>
    </source>
</evidence>
<keyword evidence="4 7" id="KW-0378">Hydrolase</keyword>
<dbReference type="NCBIfam" id="NF003467">
    <property type="entry name" value="PRK05092.1"/>
    <property type="match status" value="1"/>
</dbReference>
<dbReference type="SUPFAM" id="SSF81301">
    <property type="entry name" value="Nucleotidyltransferase"/>
    <property type="match status" value="1"/>
</dbReference>
<dbReference type="InterPro" id="IPR002934">
    <property type="entry name" value="Polymerase_NTP_transf_dom"/>
</dbReference>
<dbReference type="InterPro" id="IPR003607">
    <property type="entry name" value="HD/PDEase_dom"/>
</dbReference>
<dbReference type="Gene3D" id="1.10.3090.10">
    <property type="entry name" value="cca-adding enzyme, domain 2"/>
    <property type="match status" value="1"/>
</dbReference>
<comment type="catalytic activity">
    <reaction evidence="7">
        <text>[protein-PII]-uridylyl-L-tyrosine + H2O = [protein-PII]-L-tyrosine + UMP + H(+)</text>
        <dbReference type="Rhea" id="RHEA:48600"/>
        <dbReference type="Rhea" id="RHEA-COMP:12147"/>
        <dbReference type="Rhea" id="RHEA-COMP:12148"/>
        <dbReference type="ChEBI" id="CHEBI:15377"/>
        <dbReference type="ChEBI" id="CHEBI:15378"/>
        <dbReference type="ChEBI" id="CHEBI:46858"/>
        <dbReference type="ChEBI" id="CHEBI:57865"/>
        <dbReference type="ChEBI" id="CHEBI:90602"/>
    </reaction>
</comment>
<dbReference type="InterPro" id="IPR002912">
    <property type="entry name" value="ACT_dom"/>
</dbReference>
<feature type="domain" description="ACT" evidence="8">
    <location>
        <begin position="839"/>
        <end position="914"/>
    </location>
</feature>
<organism evidence="10 11">
    <name type="scientific">Aurantiacibacter gilvus</name>
    <dbReference type="NCBI Taxonomy" id="3139141"/>
    <lineage>
        <taxon>Bacteria</taxon>
        <taxon>Pseudomonadati</taxon>
        <taxon>Pseudomonadota</taxon>
        <taxon>Alphaproteobacteria</taxon>
        <taxon>Sphingomonadales</taxon>
        <taxon>Erythrobacteraceae</taxon>
        <taxon>Aurantiacibacter</taxon>
    </lineage>
</organism>
<keyword evidence="6 7" id="KW-0511">Multifunctional enzyme</keyword>
<dbReference type="HAMAP" id="MF_00277">
    <property type="entry name" value="PII_uridylyl_transf"/>
    <property type="match status" value="1"/>
</dbReference>
<dbReference type="EMBL" id="JBBYHV010000002">
    <property type="protein sequence ID" value="MEL1252042.1"/>
    <property type="molecule type" value="Genomic_DNA"/>
</dbReference>
<comment type="caution">
    <text evidence="7">Lacks conserved residue(s) required for the propagation of feature annotation.</text>
</comment>
<keyword evidence="2 7" id="KW-0548">Nucleotidyltransferase</keyword>
<dbReference type="Pfam" id="PF08335">
    <property type="entry name" value="GlnD_UR_UTase"/>
    <property type="match status" value="1"/>
</dbReference>